<evidence type="ECO:0000313" key="2">
    <source>
        <dbReference type="EMBL" id="MBG9986702.1"/>
    </source>
</evidence>
<dbReference type="Gene3D" id="3.40.630.10">
    <property type="entry name" value="Zn peptidases"/>
    <property type="match status" value="1"/>
</dbReference>
<dbReference type="InterPro" id="IPR036264">
    <property type="entry name" value="Bact_exopeptidase_dim_dom"/>
</dbReference>
<dbReference type="InterPro" id="IPR017439">
    <property type="entry name" value="Amidohydrolase"/>
</dbReference>
<feature type="domain" description="Peptidase M20 dimerisation" evidence="1">
    <location>
        <begin position="188"/>
        <end position="283"/>
    </location>
</feature>
<dbReference type="Pfam" id="PF01546">
    <property type="entry name" value="Peptidase_M20"/>
    <property type="match status" value="1"/>
</dbReference>
<evidence type="ECO:0000259" key="1">
    <source>
        <dbReference type="Pfam" id="PF07687"/>
    </source>
</evidence>
<dbReference type="NCBIfam" id="TIGR01891">
    <property type="entry name" value="amidohydrolases"/>
    <property type="match status" value="1"/>
</dbReference>
<dbReference type="InterPro" id="IPR011650">
    <property type="entry name" value="Peptidase_M20_dimer"/>
</dbReference>
<dbReference type="PIRSF" id="PIRSF005962">
    <property type="entry name" value="Pept_M20D_amidohydro"/>
    <property type="match status" value="1"/>
</dbReference>
<dbReference type="Proteomes" id="UP000721415">
    <property type="component" value="Unassembled WGS sequence"/>
</dbReference>
<organism evidence="2 3">
    <name type="scientific">Facklamia lactis</name>
    <dbReference type="NCBI Taxonomy" id="2749967"/>
    <lineage>
        <taxon>Bacteria</taxon>
        <taxon>Bacillati</taxon>
        <taxon>Bacillota</taxon>
        <taxon>Bacilli</taxon>
        <taxon>Lactobacillales</taxon>
        <taxon>Aerococcaceae</taxon>
        <taxon>Facklamia</taxon>
    </lineage>
</organism>
<gene>
    <name evidence="2" type="ORF">HZY91_07310</name>
</gene>
<dbReference type="SUPFAM" id="SSF55031">
    <property type="entry name" value="Bacterial exopeptidase dimerisation domain"/>
    <property type="match status" value="1"/>
</dbReference>
<dbReference type="PANTHER" id="PTHR11014">
    <property type="entry name" value="PEPTIDASE M20 FAMILY MEMBER"/>
    <property type="match status" value="1"/>
</dbReference>
<sequence length="393" mass="43524">MINEKITELISQHENDLIALRRYLHENPELSSEEYETTQLIVEKLNELGIPYKKTNPTGVIAEIKGGKPGKTVALRADMDALPVYELNRELEYRSKKDGIMHACGHDAHTAMLLTAVRALNDVKEELQGNIRLLFQPAEEQARGAKWLIDQGAMHGVDNVFGIHIWSNAPTGEVSSQVGPSFAAADIFKVTFKGKGGHGAMPQQANDATIMMAQYVNNIQAIVSRELDPLHPAVVTVGKMSSGIRFNVIAEDSFCEGTVRTFDSEARDTIEAKLEEYANAIAAMYHADYTFEYDRMTDAVNNEEKSAKLIESIAKEAFGEESFKNLVPTMGGEDFGFYLSNCPGAFATVGCANEEKDTCWAHHNGNFNIDEDALKVGAELYAQYAWAYLKEKE</sequence>
<dbReference type="SUPFAM" id="SSF53187">
    <property type="entry name" value="Zn-dependent exopeptidases"/>
    <property type="match status" value="1"/>
</dbReference>
<protein>
    <submittedName>
        <fullName evidence="2">Amidohydrolase</fullName>
    </submittedName>
</protein>
<dbReference type="RefSeq" id="WP_197115622.1">
    <property type="nucleotide sequence ID" value="NZ_JACBXQ010000004.1"/>
</dbReference>
<dbReference type="InterPro" id="IPR002933">
    <property type="entry name" value="Peptidase_M20"/>
</dbReference>
<keyword evidence="3" id="KW-1185">Reference proteome</keyword>
<accession>A0ABS0LRV0</accession>
<dbReference type="PANTHER" id="PTHR11014:SF63">
    <property type="entry name" value="METALLOPEPTIDASE, PUTATIVE (AFU_ORTHOLOGUE AFUA_6G09600)-RELATED"/>
    <property type="match status" value="1"/>
</dbReference>
<name>A0ABS0LRV0_9LACT</name>
<evidence type="ECO:0000313" key="3">
    <source>
        <dbReference type="Proteomes" id="UP000721415"/>
    </source>
</evidence>
<proteinExistence type="predicted"/>
<dbReference type="Pfam" id="PF07687">
    <property type="entry name" value="M20_dimer"/>
    <property type="match status" value="1"/>
</dbReference>
<comment type="caution">
    <text evidence="2">The sequence shown here is derived from an EMBL/GenBank/DDBJ whole genome shotgun (WGS) entry which is preliminary data.</text>
</comment>
<dbReference type="EMBL" id="JACBXQ010000004">
    <property type="protein sequence ID" value="MBG9986702.1"/>
    <property type="molecule type" value="Genomic_DNA"/>
</dbReference>
<reference evidence="2 3" key="1">
    <citation type="submission" date="2020-07" db="EMBL/GenBank/DDBJ databases">
        <title>Facklamia lactis sp. nov., isolated from raw milk.</title>
        <authorList>
            <person name="Doll E.V."/>
            <person name="Huptas C."/>
            <person name="Staib L."/>
            <person name="Wenning M."/>
            <person name="Scherer S."/>
        </authorList>
    </citation>
    <scope>NUCLEOTIDE SEQUENCE [LARGE SCALE GENOMIC DNA]</scope>
    <source>
        <strain evidence="2 3">DSM 111018</strain>
    </source>
</reference>
<dbReference type="Gene3D" id="3.30.70.360">
    <property type="match status" value="1"/>
</dbReference>